<dbReference type="PROSITE" id="PS00923">
    <property type="entry name" value="ASP_GLU_RACEMASE_1"/>
    <property type="match status" value="1"/>
</dbReference>
<comment type="pathway">
    <text evidence="7">Cell wall biogenesis; peptidoglycan biosynthesis.</text>
</comment>
<dbReference type="InterPro" id="IPR018187">
    <property type="entry name" value="Asp/Glu_racemase_AS_1"/>
</dbReference>
<dbReference type="InterPro" id="IPR001920">
    <property type="entry name" value="Asp/Glu_race"/>
</dbReference>
<feature type="active site" description="Proton donor/acceptor" evidence="7">
    <location>
        <position position="184"/>
    </location>
</feature>
<evidence type="ECO:0000256" key="2">
    <source>
        <dbReference type="ARBA" id="ARBA00013090"/>
    </source>
</evidence>
<evidence type="ECO:0000256" key="1">
    <source>
        <dbReference type="ARBA" id="ARBA00001602"/>
    </source>
</evidence>
<sequence length="262" mass="28219">MRDSGPIGVFDSGIGGLTIARKIRELMPCEDILYVADSGHAPYGDRPDRYILDRSFAVTDFLLSRQVKAVVVACNTATTTCISELRAKYPVPFIGVEPGVKPAVLNSKSGVVGILATTKTLVTDSFTELAKRVSDGIRVEVMPCPELVVQIESLKLSFEEAAGLVEKYVHPLLARGVDTIVLGCTHYAHLAPVIARVAGPDVSIISTELAVANEVCRRLESQGLTATNSTTGGEEFWSSGELALFQAQVQHFWGPSSLVRQF</sequence>
<feature type="binding site" evidence="7">
    <location>
        <begin position="185"/>
        <end position="186"/>
    </location>
    <ligand>
        <name>substrate</name>
    </ligand>
</feature>
<comment type="caution">
    <text evidence="8">The sequence shown here is derived from an EMBL/GenBank/DDBJ whole genome shotgun (WGS) entry which is preliminary data.</text>
</comment>
<dbReference type="GO" id="GO:0008360">
    <property type="term" value="P:regulation of cell shape"/>
    <property type="evidence" value="ECO:0007669"/>
    <property type="project" value="UniProtKB-KW"/>
</dbReference>
<dbReference type="Gene3D" id="3.40.50.1860">
    <property type="match status" value="2"/>
</dbReference>
<proteinExistence type="inferred from homology"/>
<dbReference type="InterPro" id="IPR004391">
    <property type="entry name" value="Glu_race"/>
</dbReference>
<evidence type="ECO:0000313" key="9">
    <source>
        <dbReference type="Proteomes" id="UP001178354"/>
    </source>
</evidence>
<evidence type="ECO:0000256" key="5">
    <source>
        <dbReference type="ARBA" id="ARBA00023235"/>
    </source>
</evidence>
<feature type="binding site" evidence="7">
    <location>
        <begin position="43"/>
        <end position="44"/>
    </location>
    <ligand>
        <name>substrate</name>
    </ligand>
</feature>
<comment type="function">
    <text evidence="7">Provides the (R)-glutamate required for cell wall biosynthesis.</text>
</comment>
<dbReference type="GO" id="GO:0009252">
    <property type="term" value="P:peptidoglycan biosynthetic process"/>
    <property type="evidence" value="ECO:0007669"/>
    <property type="project" value="UniProtKB-UniRule"/>
</dbReference>
<evidence type="ECO:0000256" key="6">
    <source>
        <dbReference type="ARBA" id="ARBA00023316"/>
    </source>
</evidence>
<dbReference type="SUPFAM" id="SSF53681">
    <property type="entry name" value="Aspartate/glutamate racemase"/>
    <property type="match status" value="2"/>
</dbReference>
<comment type="similarity">
    <text evidence="7">Belongs to the aspartate/glutamate racemases family.</text>
</comment>
<keyword evidence="3 7" id="KW-0133">Cell shape</keyword>
<dbReference type="AlphaFoldDB" id="A0AAW8AYZ2"/>
<dbReference type="Pfam" id="PF01177">
    <property type="entry name" value="Asp_Glu_race"/>
    <property type="match status" value="1"/>
</dbReference>
<dbReference type="Proteomes" id="UP001178354">
    <property type="component" value="Unassembled WGS sequence"/>
</dbReference>
<feature type="active site" description="Proton donor/acceptor" evidence="7">
    <location>
        <position position="74"/>
    </location>
</feature>
<dbReference type="RefSeq" id="WP_305169097.1">
    <property type="nucleotide sequence ID" value="NZ_JAUUUU010000001.1"/>
</dbReference>
<comment type="catalytic activity">
    <reaction evidence="1 7">
        <text>L-glutamate = D-glutamate</text>
        <dbReference type="Rhea" id="RHEA:12813"/>
        <dbReference type="ChEBI" id="CHEBI:29985"/>
        <dbReference type="ChEBI" id="CHEBI:29986"/>
        <dbReference type="EC" id="5.1.1.3"/>
    </reaction>
</comment>
<evidence type="ECO:0000313" key="8">
    <source>
        <dbReference type="EMBL" id="MDP1519584.1"/>
    </source>
</evidence>
<dbReference type="PANTHER" id="PTHR21198">
    <property type="entry name" value="GLUTAMATE RACEMASE"/>
    <property type="match status" value="1"/>
</dbReference>
<protein>
    <recommendedName>
        <fullName evidence="2 7">Glutamate racemase</fullName>
        <ecNumber evidence="2 7">5.1.1.3</ecNumber>
    </recommendedName>
</protein>
<keyword evidence="5 7" id="KW-0413">Isomerase</keyword>
<reference evidence="8" key="2">
    <citation type="submission" date="2023-08" db="EMBL/GenBank/DDBJ databases">
        <authorList>
            <person name="Luo J."/>
        </authorList>
    </citation>
    <scope>NUCLEOTIDE SEQUENCE</scope>
    <source>
        <strain evidence="8">DSM 25064</strain>
    </source>
</reference>
<dbReference type="GO" id="GO:0008881">
    <property type="term" value="F:glutamate racemase activity"/>
    <property type="evidence" value="ECO:0007669"/>
    <property type="project" value="UniProtKB-UniRule"/>
</dbReference>
<reference evidence="8" key="1">
    <citation type="journal article" date="2010" name="Int. J. Syst. Evol. Microbiol.">
        <title>Porticoccus litoralis gen. nov., sp. nov., a gammaproteobacterium isolated from the Yellow Sea.</title>
        <authorList>
            <person name="Oh H.M."/>
            <person name="Kim H."/>
            <person name="Kim K.M."/>
            <person name="Min G.S."/>
            <person name="Cho J.C."/>
        </authorList>
    </citation>
    <scope>NUCLEOTIDE SEQUENCE</scope>
    <source>
        <strain evidence="8">DSM 25064</strain>
    </source>
</reference>
<evidence type="ECO:0000256" key="3">
    <source>
        <dbReference type="ARBA" id="ARBA00022960"/>
    </source>
</evidence>
<evidence type="ECO:0000256" key="4">
    <source>
        <dbReference type="ARBA" id="ARBA00022984"/>
    </source>
</evidence>
<organism evidence="8 9">
    <name type="scientific">Porticoccus litoralis</name>
    <dbReference type="NCBI Taxonomy" id="434086"/>
    <lineage>
        <taxon>Bacteria</taxon>
        <taxon>Pseudomonadati</taxon>
        <taxon>Pseudomonadota</taxon>
        <taxon>Gammaproteobacteria</taxon>
        <taxon>Cellvibrionales</taxon>
        <taxon>Porticoccaceae</taxon>
        <taxon>Porticoccus</taxon>
    </lineage>
</organism>
<name>A0AAW8AYZ2_9GAMM</name>
<dbReference type="GO" id="GO:0071555">
    <property type="term" value="P:cell wall organization"/>
    <property type="evidence" value="ECO:0007669"/>
    <property type="project" value="UniProtKB-KW"/>
</dbReference>
<keyword evidence="4 7" id="KW-0573">Peptidoglycan synthesis</keyword>
<keyword evidence="6 7" id="KW-0961">Cell wall biogenesis/degradation</keyword>
<dbReference type="EMBL" id="JAUUUU010000001">
    <property type="protein sequence ID" value="MDP1519584.1"/>
    <property type="molecule type" value="Genomic_DNA"/>
</dbReference>
<keyword evidence="9" id="KW-1185">Reference proteome</keyword>
<feature type="binding site" evidence="7">
    <location>
        <begin position="75"/>
        <end position="76"/>
    </location>
    <ligand>
        <name>substrate</name>
    </ligand>
</feature>
<dbReference type="InterPro" id="IPR015942">
    <property type="entry name" value="Asp/Glu/hydantoin_racemase"/>
</dbReference>
<feature type="binding site" evidence="7">
    <location>
        <begin position="11"/>
        <end position="12"/>
    </location>
    <ligand>
        <name>substrate</name>
    </ligand>
</feature>
<dbReference type="NCBIfam" id="TIGR00067">
    <property type="entry name" value="glut_race"/>
    <property type="match status" value="1"/>
</dbReference>
<accession>A0AAW8AYZ2</accession>
<dbReference type="HAMAP" id="MF_00258">
    <property type="entry name" value="Glu_racemase"/>
    <property type="match status" value="1"/>
</dbReference>
<dbReference type="EC" id="5.1.1.3" evidence="2 7"/>
<evidence type="ECO:0000256" key="7">
    <source>
        <dbReference type="HAMAP-Rule" id="MF_00258"/>
    </source>
</evidence>
<dbReference type="PANTHER" id="PTHR21198:SF2">
    <property type="entry name" value="GLUTAMATE RACEMASE"/>
    <property type="match status" value="1"/>
</dbReference>
<gene>
    <name evidence="7 8" type="primary">murI</name>
    <name evidence="8" type="ORF">Q8A57_01200</name>
</gene>